<dbReference type="Gene3D" id="3.30.70.2820">
    <property type="match status" value="1"/>
</dbReference>
<dbReference type="Pfam" id="PF12254">
    <property type="entry name" value="DNA_pol_alpha_N"/>
    <property type="match status" value="1"/>
</dbReference>
<dbReference type="Gene3D" id="1.10.287.690">
    <property type="entry name" value="Helix hairpin bin"/>
    <property type="match status" value="1"/>
</dbReference>
<accession>A0A6A4HBA4</accession>
<dbReference type="Proteomes" id="UP000799118">
    <property type="component" value="Unassembled WGS sequence"/>
</dbReference>
<evidence type="ECO:0000259" key="16">
    <source>
        <dbReference type="Pfam" id="PF08996"/>
    </source>
</evidence>
<dbReference type="GO" id="GO:0006273">
    <property type="term" value="P:lagging strand elongation"/>
    <property type="evidence" value="ECO:0007669"/>
    <property type="project" value="TreeGrafter"/>
</dbReference>
<gene>
    <name evidence="18" type="ORF">BT96DRAFT_923159</name>
</gene>
<dbReference type="GO" id="GO:0003887">
    <property type="term" value="F:DNA-directed DNA polymerase activity"/>
    <property type="evidence" value="ECO:0007669"/>
    <property type="project" value="UniProtKB-KW"/>
</dbReference>
<keyword evidence="9 12" id="KW-0239">DNA-directed DNA polymerase</keyword>
<organism evidence="18 19">
    <name type="scientific">Gymnopus androsaceus JB14</name>
    <dbReference type="NCBI Taxonomy" id="1447944"/>
    <lineage>
        <taxon>Eukaryota</taxon>
        <taxon>Fungi</taxon>
        <taxon>Dikarya</taxon>
        <taxon>Basidiomycota</taxon>
        <taxon>Agaricomycotina</taxon>
        <taxon>Agaricomycetes</taxon>
        <taxon>Agaricomycetidae</taxon>
        <taxon>Agaricales</taxon>
        <taxon>Marasmiineae</taxon>
        <taxon>Omphalotaceae</taxon>
        <taxon>Gymnopus</taxon>
    </lineage>
</organism>
<proteinExistence type="inferred from homology"/>
<evidence type="ECO:0000256" key="5">
    <source>
        <dbReference type="ARBA" id="ARBA00022705"/>
    </source>
</evidence>
<comment type="subcellular location">
    <subcellularLocation>
        <location evidence="1">Nucleus</location>
    </subcellularLocation>
</comment>
<feature type="domain" description="Zinc finger DNA-directed DNA polymerase family B alpha" evidence="16">
    <location>
        <begin position="1230"/>
        <end position="1408"/>
    </location>
</feature>
<dbReference type="InterPro" id="IPR036397">
    <property type="entry name" value="RNaseH_sf"/>
</dbReference>
<dbReference type="Gene3D" id="1.10.3200.20">
    <property type="entry name" value="DNA Polymerase alpha, zinc finger"/>
    <property type="match status" value="1"/>
</dbReference>
<dbReference type="GO" id="GO:0033554">
    <property type="term" value="P:cellular response to stress"/>
    <property type="evidence" value="ECO:0007669"/>
    <property type="project" value="UniProtKB-ARBA"/>
</dbReference>
<evidence type="ECO:0000256" key="10">
    <source>
        <dbReference type="ARBA" id="ARBA00023125"/>
    </source>
</evidence>
<dbReference type="SMART" id="SM00486">
    <property type="entry name" value="POLBc"/>
    <property type="match status" value="1"/>
</dbReference>
<evidence type="ECO:0000256" key="12">
    <source>
        <dbReference type="RuleBase" id="RU000442"/>
    </source>
</evidence>
<comment type="catalytic activity">
    <reaction evidence="12">
        <text>DNA(n) + a 2'-deoxyribonucleoside 5'-triphosphate = DNA(n+1) + diphosphate</text>
        <dbReference type="Rhea" id="RHEA:22508"/>
        <dbReference type="Rhea" id="RHEA-COMP:17339"/>
        <dbReference type="Rhea" id="RHEA-COMP:17340"/>
        <dbReference type="ChEBI" id="CHEBI:33019"/>
        <dbReference type="ChEBI" id="CHEBI:61560"/>
        <dbReference type="ChEBI" id="CHEBI:173112"/>
        <dbReference type="EC" id="2.7.7.7"/>
    </reaction>
</comment>
<dbReference type="Gene3D" id="6.10.10.100">
    <property type="match status" value="1"/>
</dbReference>
<evidence type="ECO:0000256" key="8">
    <source>
        <dbReference type="ARBA" id="ARBA00022833"/>
    </source>
</evidence>
<feature type="domain" description="DNA-directed DNA polymerase family B multifunctional" evidence="14">
    <location>
        <begin position="749"/>
        <end position="1190"/>
    </location>
</feature>
<dbReference type="InterPro" id="IPR017964">
    <property type="entry name" value="DNA-dir_DNA_pol_B_CS"/>
</dbReference>
<dbReference type="InterPro" id="IPR042087">
    <property type="entry name" value="DNA_pol_B_thumb"/>
</dbReference>
<evidence type="ECO:0000256" key="4">
    <source>
        <dbReference type="ARBA" id="ARBA00022695"/>
    </source>
</evidence>
<feature type="compositionally biased region" description="Acidic residues" evidence="13">
    <location>
        <begin position="223"/>
        <end position="234"/>
    </location>
</feature>
<dbReference type="InterPro" id="IPR006134">
    <property type="entry name" value="DNA-dir_DNA_pol_B_multi_dom"/>
</dbReference>
<dbReference type="InterPro" id="IPR006172">
    <property type="entry name" value="DNA-dir_DNA_pol_B"/>
</dbReference>
<dbReference type="GO" id="GO:0005658">
    <property type="term" value="C:alpha DNA polymerase:primase complex"/>
    <property type="evidence" value="ECO:0007669"/>
    <property type="project" value="UniProtKB-ARBA"/>
</dbReference>
<dbReference type="InterPro" id="IPR045846">
    <property type="entry name" value="POLBc_alpha"/>
</dbReference>
<dbReference type="GO" id="GO:0003688">
    <property type="term" value="F:DNA replication origin binding"/>
    <property type="evidence" value="ECO:0007669"/>
    <property type="project" value="TreeGrafter"/>
</dbReference>
<evidence type="ECO:0000313" key="19">
    <source>
        <dbReference type="Proteomes" id="UP000799118"/>
    </source>
</evidence>
<dbReference type="EMBL" id="ML769539">
    <property type="protein sequence ID" value="KAE9395030.1"/>
    <property type="molecule type" value="Genomic_DNA"/>
</dbReference>
<dbReference type="GO" id="GO:0003682">
    <property type="term" value="F:chromatin binding"/>
    <property type="evidence" value="ECO:0007669"/>
    <property type="project" value="TreeGrafter"/>
</dbReference>
<evidence type="ECO:0000313" key="18">
    <source>
        <dbReference type="EMBL" id="KAE9395030.1"/>
    </source>
</evidence>
<dbReference type="GO" id="GO:0003697">
    <property type="term" value="F:single-stranded DNA binding"/>
    <property type="evidence" value="ECO:0007669"/>
    <property type="project" value="TreeGrafter"/>
</dbReference>
<dbReference type="Gene3D" id="1.10.132.60">
    <property type="entry name" value="DNA polymerase family B, C-terminal domain"/>
    <property type="match status" value="1"/>
</dbReference>
<dbReference type="InterPro" id="IPR006133">
    <property type="entry name" value="DNA-dir_DNA_pol_B_exonuc"/>
</dbReference>
<dbReference type="Gene3D" id="3.30.420.10">
    <property type="entry name" value="Ribonuclease H-like superfamily/Ribonuclease H"/>
    <property type="match status" value="1"/>
</dbReference>
<keyword evidence="5 12" id="KW-0235">DNA replication</keyword>
<dbReference type="InterPro" id="IPR024647">
    <property type="entry name" value="DNA_pol_a_cat_su_N"/>
</dbReference>
<evidence type="ECO:0000256" key="13">
    <source>
        <dbReference type="SAM" id="MobiDB-lite"/>
    </source>
</evidence>
<dbReference type="SUPFAM" id="SSF53098">
    <property type="entry name" value="Ribonuclease H-like"/>
    <property type="match status" value="1"/>
</dbReference>
<dbReference type="PRINTS" id="PR00106">
    <property type="entry name" value="DNAPOLB"/>
</dbReference>
<evidence type="ECO:0000256" key="2">
    <source>
        <dbReference type="ARBA" id="ARBA00005755"/>
    </source>
</evidence>
<dbReference type="Pfam" id="PF08996">
    <property type="entry name" value="zf-DNA_Pol"/>
    <property type="match status" value="1"/>
</dbReference>
<dbReference type="InterPro" id="IPR038256">
    <property type="entry name" value="Pol_alpha_znc_sf"/>
</dbReference>
<dbReference type="InterPro" id="IPR015088">
    <property type="entry name" value="Znf_DNA-dir_DNA_pol_B_alpha"/>
</dbReference>
<keyword evidence="4 12" id="KW-0548">Nucleotidyltransferase</keyword>
<evidence type="ECO:0000256" key="11">
    <source>
        <dbReference type="ARBA" id="ARBA00023242"/>
    </source>
</evidence>
<keyword evidence="10 12" id="KW-0238">DNA-binding</keyword>
<sequence length="1414" mass="159986">MSDKNSKLAALAALKRSRQGARREYKEEDDVAIYDEVSEEQYRKIVKGRLQRDDFVEDDGVEGYADNGMDDWTGGEEQYADSEEEIEDKKKKSKKKAKDSGKSKAKAKAPPPPPVAPTINDYRKKVTADQEEDFMSNIFGELDALPTKAPPVTKSRKRKTSPEFDPPAPYRSRSSYDSSDGPDEAYTAPSSDDYISSPRKRAKTETEGLTPATDRLAQIEVKTDDDDFPGDESFDDIDMDAFMAVDDDDLDDKPAKPAPKQVPKVEYLDEKKSAASWLAVYDSLTVSSDDPFGPLATNASSIKSSDVSALEPDGSLRFFWLDYLEHQGDLLFIGKLKDKTTGAWVSCCITVKNLERNLFVLPREKRAEQGEDDDWYDTDEVPELSDVYRDFDAIRSKRDIKKWRGKFVERQYAFGEPNVPRKKTTWFKVTYPFTDKEIPNDAQSPNIARIFGTNTSAFELLVLKRKIMGPCWIQIKKPEINNLGVSWCKLEVTVDDPKDFNPFPDSDDGAPKETPPLNVMSLSVRTIVNHTQNNREVVCVSARTWRDMVIDSTTRPDQLPCTVQTFVRPLDNFPSGFEATAKANGRGCISPMKNERMLLNTLLVAIHKNDPDIIVGHDFLGASLDVLLHRMRDLKPDHWSRISRFRRKAWPRIGKQGTNLKFLAGRMLCDLSSDAAKSMITSTTLLKSDREEIDPDDTASYFDGSVSNPDRLLTFVRHCELDAHYHMALAAAVQILPLTKQLTNLAGNSWNKTLNGGRAERNEYILLHEFHRLKFVCPDKSWGKKTVVKAETYAPKGKGVKKDKYKGGLVLDPRKGLWNSYVLVMDFNSLYPSIIQEYNIDFTTVEKSDVEEIDAGEGGQLDLPGDSVPQGVLPRIIAALVNRRKQVKHLMKTDRTATDAQISQWDIKQKALKLTANSMYGCLGFEYSRFYARQLAALTTHMGREILQHTKELAESMQLDVLYGDTDSLFVNSNATELSDAIRISEEFKKVVNKRYEKLEIDLDAIFQRLLLLQKKKYAAIKVENATTTSTEVKGLDMKRREYCALSKNVSQYVLGRILSGEATEIVVEQIHDYLTSVGENVRAGAYHLDEYVINKRLGKNPEDYPKAEGQPHVQVALKMKAKGGNARAGDIIPYVFCLAEGEEYSKTGQSDRARHRDEVRRAGSGLKIDAEYYLSQQILPPVQRLCEEIEGIDRAHLAECLGLDVNKYRIVYAAGSSDDKTFASFDSLKSDKDRYENVVPFNVTCRSCKVTFAFKPLNDPDCCLRPEGCLCPGCKAPLSKPSLQAQLETQIRLQISQFYQRWVVCSDQTCGYKTRMMGIYGHRCLRPGCTNKVAFEYSDEMMFNQLRYYAYLFDGERATRNAAGTSELESVDALVARHSELMRHMLQCAKKYLDEYAWRWVDLNNLFGSIKLK</sequence>
<feature type="region of interest" description="Disordered" evidence="13">
    <location>
        <begin position="56"/>
        <end position="234"/>
    </location>
</feature>
<dbReference type="PANTHER" id="PTHR45861:SF1">
    <property type="entry name" value="DNA POLYMERASE ALPHA CATALYTIC SUBUNIT"/>
    <property type="match status" value="1"/>
</dbReference>
<keyword evidence="3 12" id="KW-0808">Transferase</keyword>
<dbReference type="Pfam" id="PF03104">
    <property type="entry name" value="DNA_pol_B_exo1"/>
    <property type="match status" value="1"/>
</dbReference>
<dbReference type="PROSITE" id="PS00116">
    <property type="entry name" value="DNA_POLYMERASE_B"/>
    <property type="match status" value="1"/>
</dbReference>
<protein>
    <recommendedName>
        <fullName evidence="12">DNA polymerase</fullName>
        <ecNumber evidence="12">2.7.7.7</ecNumber>
    </recommendedName>
</protein>
<dbReference type="InterPro" id="IPR012337">
    <property type="entry name" value="RNaseH-like_sf"/>
</dbReference>
<dbReference type="Pfam" id="PF00136">
    <property type="entry name" value="DNA_pol_B"/>
    <property type="match status" value="1"/>
</dbReference>
<dbReference type="CDD" id="cd05776">
    <property type="entry name" value="DNA_polB_alpha_exo"/>
    <property type="match status" value="1"/>
</dbReference>
<reference evidence="18" key="1">
    <citation type="journal article" date="2019" name="Environ. Microbiol.">
        <title>Fungal ecological strategies reflected in gene transcription - a case study of two litter decomposers.</title>
        <authorList>
            <person name="Barbi F."/>
            <person name="Kohler A."/>
            <person name="Barry K."/>
            <person name="Baskaran P."/>
            <person name="Daum C."/>
            <person name="Fauchery L."/>
            <person name="Ihrmark K."/>
            <person name="Kuo A."/>
            <person name="LaButti K."/>
            <person name="Lipzen A."/>
            <person name="Morin E."/>
            <person name="Grigoriev I.V."/>
            <person name="Henrissat B."/>
            <person name="Lindahl B."/>
            <person name="Martin F."/>
        </authorList>
    </citation>
    <scope>NUCLEOTIDE SEQUENCE</scope>
    <source>
        <strain evidence="18">JB14</strain>
    </source>
</reference>
<feature type="domain" description="DNA-directed DNA polymerase family B exonuclease" evidence="15">
    <location>
        <begin position="449"/>
        <end position="681"/>
    </location>
</feature>
<keyword evidence="7" id="KW-0863">Zinc-finger</keyword>
<dbReference type="OrthoDB" id="6755010at2759"/>
<name>A0A6A4HBA4_9AGAR</name>
<dbReference type="Gene3D" id="2.40.50.730">
    <property type="match status" value="1"/>
</dbReference>
<dbReference type="Gene3D" id="3.90.1600.10">
    <property type="entry name" value="Palm domain of DNA polymerase"/>
    <property type="match status" value="1"/>
</dbReference>
<dbReference type="GO" id="GO:1902975">
    <property type="term" value="P:mitotic DNA replication initiation"/>
    <property type="evidence" value="ECO:0007669"/>
    <property type="project" value="InterPro"/>
</dbReference>
<dbReference type="GO" id="GO:0000166">
    <property type="term" value="F:nucleotide binding"/>
    <property type="evidence" value="ECO:0007669"/>
    <property type="project" value="InterPro"/>
</dbReference>
<keyword evidence="6" id="KW-0479">Metal-binding</keyword>
<dbReference type="NCBIfam" id="TIGR00592">
    <property type="entry name" value="pol2"/>
    <property type="match status" value="1"/>
</dbReference>
<dbReference type="InterPro" id="IPR023211">
    <property type="entry name" value="DNA_pol_palm_dom_sf"/>
</dbReference>
<dbReference type="EC" id="2.7.7.7" evidence="12"/>
<dbReference type="SUPFAM" id="SSF56672">
    <property type="entry name" value="DNA/RNA polymerases"/>
    <property type="match status" value="1"/>
</dbReference>
<dbReference type="PANTHER" id="PTHR45861">
    <property type="entry name" value="DNA POLYMERASE ALPHA CATALYTIC SUBUNIT"/>
    <property type="match status" value="1"/>
</dbReference>
<evidence type="ECO:0000256" key="1">
    <source>
        <dbReference type="ARBA" id="ARBA00004123"/>
    </source>
</evidence>
<dbReference type="FunFam" id="1.10.287.690:FF:000003">
    <property type="entry name" value="DNA polymerase"/>
    <property type="match status" value="1"/>
</dbReference>
<evidence type="ECO:0000256" key="9">
    <source>
        <dbReference type="ARBA" id="ARBA00022932"/>
    </source>
</evidence>
<dbReference type="InterPro" id="IPR043502">
    <property type="entry name" value="DNA/RNA_pol_sf"/>
</dbReference>
<evidence type="ECO:0000256" key="7">
    <source>
        <dbReference type="ARBA" id="ARBA00022771"/>
    </source>
</evidence>
<comment type="similarity">
    <text evidence="2 12">Belongs to the DNA polymerase type-B family.</text>
</comment>
<dbReference type="GO" id="GO:0006272">
    <property type="term" value="P:leading strand elongation"/>
    <property type="evidence" value="ECO:0007669"/>
    <property type="project" value="TreeGrafter"/>
</dbReference>
<dbReference type="CDD" id="cd05532">
    <property type="entry name" value="POLBc_alpha"/>
    <property type="match status" value="1"/>
</dbReference>
<feature type="domain" description="DNA polymerase alpha catalytic subunit N-terminal" evidence="17">
    <location>
        <begin position="11"/>
        <end position="72"/>
    </location>
</feature>
<evidence type="ECO:0000256" key="6">
    <source>
        <dbReference type="ARBA" id="ARBA00022723"/>
    </source>
</evidence>
<keyword evidence="8" id="KW-0862">Zinc</keyword>
<evidence type="ECO:0000256" key="3">
    <source>
        <dbReference type="ARBA" id="ARBA00022679"/>
    </source>
</evidence>
<feature type="compositionally biased region" description="Low complexity" evidence="13">
    <location>
        <begin position="170"/>
        <end position="179"/>
    </location>
</feature>
<dbReference type="FunFam" id="1.10.132.60:FF:000004">
    <property type="entry name" value="DNA polymerase"/>
    <property type="match status" value="1"/>
</dbReference>
<evidence type="ECO:0000259" key="14">
    <source>
        <dbReference type="Pfam" id="PF00136"/>
    </source>
</evidence>
<feature type="compositionally biased region" description="Basic residues" evidence="13">
    <location>
        <begin position="91"/>
        <end position="107"/>
    </location>
</feature>
<dbReference type="GO" id="GO:0008270">
    <property type="term" value="F:zinc ion binding"/>
    <property type="evidence" value="ECO:0007669"/>
    <property type="project" value="UniProtKB-KW"/>
</dbReference>
<keyword evidence="11" id="KW-0539">Nucleus</keyword>
<keyword evidence="19" id="KW-1185">Reference proteome</keyword>
<evidence type="ECO:0000259" key="15">
    <source>
        <dbReference type="Pfam" id="PF03104"/>
    </source>
</evidence>
<evidence type="ECO:0000259" key="17">
    <source>
        <dbReference type="Pfam" id="PF12254"/>
    </source>
</evidence>